<evidence type="ECO:0008006" key="2">
    <source>
        <dbReference type="Google" id="ProtNLM"/>
    </source>
</evidence>
<name>A0A6L2L059_TANCI</name>
<dbReference type="PANTHER" id="PTHR33067">
    <property type="entry name" value="RNA-DIRECTED DNA POLYMERASE-RELATED"/>
    <property type="match status" value="1"/>
</dbReference>
<dbReference type="AlphaFoldDB" id="A0A6L2L059"/>
<accession>A0A6L2L059</accession>
<gene>
    <name evidence="1" type="ORF">Tci_027259</name>
</gene>
<dbReference type="PANTHER" id="PTHR33067:SF39">
    <property type="entry name" value="TRANSCRIPTION FACTOR INTERACTOR AND REGULATOR CCHC(ZN) FAMILY"/>
    <property type="match status" value="1"/>
</dbReference>
<organism evidence="1">
    <name type="scientific">Tanacetum cinerariifolium</name>
    <name type="common">Dalmatian daisy</name>
    <name type="synonym">Chrysanthemum cinerariifolium</name>
    <dbReference type="NCBI Taxonomy" id="118510"/>
    <lineage>
        <taxon>Eukaryota</taxon>
        <taxon>Viridiplantae</taxon>
        <taxon>Streptophyta</taxon>
        <taxon>Embryophyta</taxon>
        <taxon>Tracheophyta</taxon>
        <taxon>Spermatophyta</taxon>
        <taxon>Magnoliopsida</taxon>
        <taxon>eudicotyledons</taxon>
        <taxon>Gunneridae</taxon>
        <taxon>Pentapetalae</taxon>
        <taxon>asterids</taxon>
        <taxon>campanulids</taxon>
        <taxon>Asterales</taxon>
        <taxon>Asteraceae</taxon>
        <taxon>Asteroideae</taxon>
        <taxon>Anthemideae</taxon>
        <taxon>Anthemidinae</taxon>
        <taxon>Tanacetum</taxon>
    </lineage>
</organism>
<reference evidence="1" key="1">
    <citation type="journal article" date="2019" name="Sci. Rep.">
        <title>Draft genome of Tanacetum cinerariifolium, the natural source of mosquito coil.</title>
        <authorList>
            <person name="Yamashiro T."/>
            <person name="Shiraishi A."/>
            <person name="Satake H."/>
            <person name="Nakayama K."/>
        </authorList>
    </citation>
    <scope>NUCLEOTIDE SEQUENCE</scope>
</reference>
<evidence type="ECO:0000313" key="1">
    <source>
        <dbReference type="EMBL" id="GEU55281.1"/>
    </source>
</evidence>
<dbReference type="EMBL" id="BKCJ010003470">
    <property type="protein sequence ID" value="GEU55281.1"/>
    <property type="molecule type" value="Genomic_DNA"/>
</dbReference>
<protein>
    <recommendedName>
        <fullName evidence="2">Reverse transcriptase domain-containing protein</fullName>
    </recommendedName>
</protein>
<dbReference type="InterPro" id="IPR021109">
    <property type="entry name" value="Peptidase_aspartic_dom_sf"/>
</dbReference>
<dbReference type="Gene3D" id="2.40.70.10">
    <property type="entry name" value="Acid Proteases"/>
    <property type="match status" value="1"/>
</dbReference>
<sequence>MFKQLHVNITLADALILMPKYPKMLKALLSNKEKLQELENTPLNENCLSGLPELISTRMTLELANRAICTPARIARDVFIPVGKFTFPADFVIVDYESNPRVPLILGRSFLRTARALIDIHEGSNVLYKKLLDLDSTKDLHPPLHNDTLSGSTIFSSNPLLEEFTDELAFLLKYDDDLQFDIEVDALPSTNKEDKIFNPCILIQERSFEIITRVVQDKKLATSNASLMLEDFDPPFYEPLFFKEIPISKMIRDIGMKRIPLMHKKFSLRWGLVFWDKRRWDLDGILSETWIRESLLYTFIHLRINRFGRSGNDSSRMKGCFKRLRLRRFGFEVDGLEGATTGRLEEERHAVAIASVQKNKGSFEAESIVRAALTRVRFHLSTTPFCSGVRAVEV</sequence>
<comment type="caution">
    <text evidence="1">The sequence shown here is derived from an EMBL/GenBank/DDBJ whole genome shotgun (WGS) entry which is preliminary data.</text>
</comment>
<proteinExistence type="predicted"/>